<accession>A0A850HK07</accession>
<dbReference type="EMBL" id="JAAITX010000004">
    <property type="protein sequence ID" value="NVH58566.1"/>
    <property type="molecule type" value="Genomic_DNA"/>
</dbReference>
<comment type="caution">
    <text evidence="2">The sequence shown here is derived from an EMBL/GenBank/DDBJ whole genome shotgun (WGS) entry which is preliminary data.</text>
</comment>
<dbReference type="RefSeq" id="WP_173814738.1">
    <property type="nucleotide sequence ID" value="NZ_JAAITX010000004.1"/>
</dbReference>
<evidence type="ECO:0008006" key="5">
    <source>
        <dbReference type="Google" id="ProtNLM"/>
    </source>
</evidence>
<name>A0A850HK07_9FIRM</name>
<sequence>MSRQKRLQDLTIKDNFMFGAVMSIEENCIAFLEMVLGFPIEKVVVSKERSMIYHPEYKGVWLDIYAKDEKHTHYNVEMQTRRQADLGKRSRYYHSQIDMECQEDTRAKLRDGNKTIFLSTRGKNKEQMPRSLVKFLKFVEADLVESEQDFGDELVKQFQDSIREIKASREMGERYMLFEELLKEERQEGLAQGRQENAREYILEFLADKGEVSGELKEALCKLNSEEELKRLFKLAIKAESTEAFQKIVEETVNKLRSKEN</sequence>
<dbReference type="Pfam" id="PF12784">
    <property type="entry name" value="PDDEXK_2"/>
    <property type="match status" value="1"/>
</dbReference>
<organism evidence="2 3">
    <name type="scientific">Dorea phocaeensis</name>
    <dbReference type="NCBI Taxonomy" id="2040291"/>
    <lineage>
        <taxon>Bacteria</taxon>
        <taxon>Bacillati</taxon>
        <taxon>Bacillota</taxon>
        <taxon>Clostridia</taxon>
        <taxon>Lachnospirales</taxon>
        <taxon>Lachnospiraceae</taxon>
        <taxon>Dorea</taxon>
    </lineage>
</organism>
<dbReference type="Proteomes" id="UP000528555">
    <property type="component" value="Unassembled WGS sequence"/>
</dbReference>
<reference evidence="3 4" key="1">
    <citation type="journal article" date="2020" name="Cell Host Microbe">
        <title>Functional and Genomic Variation between Human-Derived Isolates of Lachnospiraceae Reveals Inter- and Intra-Species Diversity.</title>
        <authorList>
            <person name="Sorbara M.T."/>
            <person name="Littmann E.R."/>
            <person name="Fontana E."/>
            <person name="Moody T.U."/>
            <person name="Kohout C.E."/>
            <person name="Gjonbalaj M."/>
            <person name="Eaton V."/>
            <person name="Seok R."/>
            <person name="Leiner I.M."/>
            <person name="Pamer E.G."/>
        </authorList>
    </citation>
    <scope>NUCLEOTIDE SEQUENCE [LARGE SCALE GENOMIC DNA]</scope>
    <source>
        <strain evidence="2 3">MSK.17.11</strain>
        <strain evidence="1 4">MSK.17.38</strain>
    </source>
</reference>
<dbReference type="Proteomes" id="UP000701680">
    <property type="component" value="Unassembled WGS sequence"/>
</dbReference>
<protein>
    <recommendedName>
        <fullName evidence="5">Rpn family recombination-promoting nuclease/putative transposase</fullName>
    </recommendedName>
</protein>
<dbReference type="AlphaFoldDB" id="A0A850HK07"/>
<proteinExistence type="predicted"/>
<dbReference type="EMBL" id="JAAIUO010000004">
    <property type="protein sequence ID" value="NSK14792.1"/>
    <property type="molecule type" value="Genomic_DNA"/>
</dbReference>
<gene>
    <name evidence="2" type="ORF">G5A66_07900</name>
    <name evidence="1" type="ORF">G5A75_07920</name>
</gene>
<evidence type="ECO:0000313" key="2">
    <source>
        <dbReference type="EMBL" id="NVH58566.1"/>
    </source>
</evidence>
<evidence type="ECO:0000313" key="4">
    <source>
        <dbReference type="Proteomes" id="UP000701680"/>
    </source>
</evidence>
<keyword evidence="3" id="KW-1185">Reference proteome</keyword>
<evidence type="ECO:0000313" key="1">
    <source>
        <dbReference type="EMBL" id="NSK14792.1"/>
    </source>
</evidence>
<evidence type="ECO:0000313" key="3">
    <source>
        <dbReference type="Proteomes" id="UP000528555"/>
    </source>
</evidence>
<reference evidence="2" key="2">
    <citation type="submission" date="2020-02" db="EMBL/GenBank/DDBJ databases">
        <authorList>
            <person name="Littmann E."/>
            <person name="Sorbara M."/>
        </authorList>
    </citation>
    <scope>NUCLEOTIDE SEQUENCE</scope>
    <source>
        <strain evidence="2">MSK.17.11</strain>
        <strain evidence="1">MSK.17.38</strain>
    </source>
</reference>